<name>A0A6A4HMC0_9AGAR</name>
<dbReference type="OrthoDB" id="3064439at2759"/>
<protein>
    <submittedName>
        <fullName evidence="1">Uncharacterized protein</fullName>
    </submittedName>
</protein>
<keyword evidence="2" id="KW-1185">Reference proteome</keyword>
<organism evidence="1 2">
    <name type="scientific">Gymnopus androsaceus JB14</name>
    <dbReference type="NCBI Taxonomy" id="1447944"/>
    <lineage>
        <taxon>Eukaryota</taxon>
        <taxon>Fungi</taxon>
        <taxon>Dikarya</taxon>
        <taxon>Basidiomycota</taxon>
        <taxon>Agaricomycotina</taxon>
        <taxon>Agaricomycetes</taxon>
        <taxon>Agaricomycetidae</taxon>
        <taxon>Agaricales</taxon>
        <taxon>Marasmiineae</taxon>
        <taxon>Omphalotaceae</taxon>
        <taxon>Gymnopus</taxon>
    </lineage>
</organism>
<evidence type="ECO:0000313" key="1">
    <source>
        <dbReference type="EMBL" id="KAE9400092.1"/>
    </source>
</evidence>
<sequence length="110" mass="12078">LAKDIGIPGFGSGITQMQFANTLALLGLCDLPSCDTMAKIFRANKCMGAFEGLQRLGLQVNAQSAETHVQAAFQCVYDALDHLLVATEKNDWLCFNAIFVEHLLCKVSRW</sequence>
<feature type="non-terminal residue" evidence="1">
    <location>
        <position position="110"/>
    </location>
</feature>
<dbReference type="AlphaFoldDB" id="A0A6A4HMC0"/>
<dbReference type="Proteomes" id="UP000799118">
    <property type="component" value="Unassembled WGS sequence"/>
</dbReference>
<proteinExistence type="predicted"/>
<gene>
    <name evidence="1" type="ORF">BT96DRAFT_749122</name>
</gene>
<reference evidence="1" key="1">
    <citation type="journal article" date="2019" name="Environ. Microbiol.">
        <title>Fungal ecological strategies reflected in gene transcription - a case study of two litter decomposers.</title>
        <authorList>
            <person name="Barbi F."/>
            <person name="Kohler A."/>
            <person name="Barry K."/>
            <person name="Baskaran P."/>
            <person name="Daum C."/>
            <person name="Fauchery L."/>
            <person name="Ihrmark K."/>
            <person name="Kuo A."/>
            <person name="LaButti K."/>
            <person name="Lipzen A."/>
            <person name="Morin E."/>
            <person name="Grigoriev I.V."/>
            <person name="Henrissat B."/>
            <person name="Lindahl B."/>
            <person name="Martin F."/>
        </authorList>
    </citation>
    <scope>NUCLEOTIDE SEQUENCE</scope>
    <source>
        <strain evidence="1">JB14</strain>
    </source>
</reference>
<accession>A0A6A4HMC0</accession>
<feature type="non-terminal residue" evidence="1">
    <location>
        <position position="1"/>
    </location>
</feature>
<dbReference type="EMBL" id="ML769461">
    <property type="protein sequence ID" value="KAE9400092.1"/>
    <property type="molecule type" value="Genomic_DNA"/>
</dbReference>
<evidence type="ECO:0000313" key="2">
    <source>
        <dbReference type="Proteomes" id="UP000799118"/>
    </source>
</evidence>